<proteinExistence type="predicted"/>
<dbReference type="EMBL" id="JACXVP010000012">
    <property type="protein sequence ID" value="KAG5569757.1"/>
    <property type="molecule type" value="Genomic_DNA"/>
</dbReference>
<accession>A0A9J5W2N7</accession>
<organism evidence="1 2">
    <name type="scientific">Solanum commersonii</name>
    <name type="common">Commerson's wild potato</name>
    <name type="synonym">Commerson's nightshade</name>
    <dbReference type="NCBI Taxonomy" id="4109"/>
    <lineage>
        <taxon>Eukaryota</taxon>
        <taxon>Viridiplantae</taxon>
        <taxon>Streptophyta</taxon>
        <taxon>Embryophyta</taxon>
        <taxon>Tracheophyta</taxon>
        <taxon>Spermatophyta</taxon>
        <taxon>Magnoliopsida</taxon>
        <taxon>eudicotyledons</taxon>
        <taxon>Gunneridae</taxon>
        <taxon>Pentapetalae</taxon>
        <taxon>asterids</taxon>
        <taxon>lamiids</taxon>
        <taxon>Solanales</taxon>
        <taxon>Solanaceae</taxon>
        <taxon>Solanoideae</taxon>
        <taxon>Solaneae</taxon>
        <taxon>Solanum</taxon>
    </lineage>
</organism>
<dbReference type="OrthoDB" id="1935089at2759"/>
<name>A0A9J5W2N7_SOLCO</name>
<evidence type="ECO:0000313" key="2">
    <source>
        <dbReference type="Proteomes" id="UP000824120"/>
    </source>
</evidence>
<gene>
    <name evidence="1" type="ORF">H5410_059523</name>
</gene>
<protein>
    <submittedName>
        <fullName evidence="1">Uncharacterized protein</fullName>
    </submittedName>
</protein>
<sequence>MMIRASSSSRARRISEECRVQWRRSPSVVLWVKQGDNNTKFFQRVAMTHRRCNTIDRHIGTHVSWQKSACSVNQVNNMQGLLADNPGCQVAFPTKYTGMPLKPRTKIGSMGEVREK</sequence>
<dbReference type="Proteomes" id="UP000824120">
    <property type="component" value="Chromosome 12"/>
</dbReference>
<keyword evidence="2" id="KW-1185">Reference proteome</keyword>
<reference evidence="1 2" key="1">
    <citation type="submission" date="2020-09" db="EMBL/GenBank/DDBJ databases">
        <title>De no assembly of potato wild relative species, Solanum commersonii.</title>
        <authorList>
            <person name="Cho K."/>
        </authorList>
    </citation>
    <scope>NUCLEOTIDE SEQUENCE [LARGE SCALE GENOMIC DNA]</scope>
    <source>
        <strain evidence="1">LZ3.2</strain>
        <tissue evidence="1">Leaf</tissue>
    </source>
</reference>
<dbReference type="AlphaFoldDB" id="A0A9J5W2N7"/>
<evidence type="ECO:0000313" key="1">
    <source>
        <dbReference type="EMBL" id="KAG5569757.1"/>
    </source>
</evidence>
<comment type="caution">
    <text evidence="1">The sequence shown here is derived from an EMBL/GenBank/DDBJ whole genome shotgun (WGS) entry which is preliminary data.</text>
</comment>